<protein>
    <submittedName>
        <fullName evidence="1">TIGR04282 family arsenosugar biosynthesis glycosyltransferase</fullName>
    </submittedName>
</protein>
<dbReference type="Pfam" id="PF09837">
    <property type="entry name" value="DUF2064"/>
    <property type="match status" value="1"/>
</dbReference>
<dbReference type="SUPFAM" id="SSF53448">
    <property type="entry name" value="Nucleotide-diphospho-sugar transferases"/>
    <property type="match status" value="1"/>
</dbReference>
<gene>
    <name evidence="1" type="ORF">KACHI17_14760</name>
</gene>
<evidence type="ECO:0000313" key="1">
    <source>
        <dbReference type="EMBL" id="BFG70595.1"/>
    </source>
</evidence>
<accession>A0AAT9GJ00</accession>
<dbReference type="Gene3D" id="3.90.550.10">
    <property type="entry name" value="Spore Coat Polysaccharide Biosynthesis Protein SpsA, Chain A"/>
    <property type="match status" value="1"/>
</dbReference>
<reference evidence="1" key="1">
    <citation type="submission" date="2024-02" db="EMBL/GenBank/DDBJ databases">
        <title>Sediminibacterium planktonica sp. nov. and Sediminibacterium longus sp. nov., isolated from surface lake and river water.</title>
        <authorList>
            <person name="Watanabe K."/>
            <person name="Takemine S."/>
            <person name="Ishii Y."/>
            <person name="Ogata Y."/>
            <person name="Shindo C."/>
            <person name="Suda W."/>
        </authorList>
    </citation>
    <scope>NUCLEOTIDE SEQUENCE</scope>
    <source>
        <strain evidence="1">KACHI17</strain>
    </source>
</reference>
<sequence>MKQALIIFARNPIRGKVKTRLAATMGEEKALSIYCTLLEHTVKITQQLFCDRYVFYADGISLNDHWLDNVYVKRNQADGDLGTRMHHAFDTLFQESYDQMIIIGTDCFELTEDILQHAFTALQNYETVIGPSADGGYYLLGMRQFYPFLFEEKTWSSDTVYSSTIEQLEMHQISYKQLPILNDIDTEEDWKQHLSKLNDN</sequence>
<dbReference type="PANTHER" id="PTHR36529">
    <property type="entry name" value="SLL1095 PROTEIN"/>
    <property type="match status" value="1"/>
</dbReference>
<dbReference type="PANTHER" id="PTHR36529:SF1">
    <property type="entry name" value="GLYCOSYLTRANSFERASE"/>
    <property type="match status" value="1"/>
</dbReference>
<proteinExistence type="predicted"/>
<dbReference type="InterPro" id="IPR029044">
    <property type="entry name" value="Nucleotide-diphossugar_trans"/>
</dbReference>
<dbReference type="InterPro" id="IPR018641">
    <property type="entry name" value="Trfase_1_rSAM/seldom-assoc"/>
</dbReference>
<name>A0AAT9GJ00_9BACT</name>
<dbReference type="EMBL" id="AP029612">
    <property type="protein sequence ID" value="BFG70595.1"/>
    <property type="molecule type" value="Genomic_DNA"/>
</dbReference>
<dbReference type="AlphaFoldDB" id="A0AAT9GJ00"/>
<dbReference type="NCBIfam" id="TIGR04282">
    <property type="entry name" value="glyco_like_cofC"/>
    <property type="match status" value="1"/>
</dbReference>
<dbReference type="RefSeq" id="WP_353548238.1">
    <property type="nucleotide sequence ID" value="NZ_AP029612.1"/>
</dbReference>
<organism evidence="1">
    <name type="scientific">Sediminibacterium sp. KACHI17</name>
    <dbReference type="NCBI Taxonomy" id="1751071"/>
    <lineage>
        <taxon>Bacteria</taxon>
        <taxon>Pseudomonadati</taxon>
        <taxon>Bacteroidota</taxon>
        <taxon>Chitinophagia</taxon>
        <taxon>Chitinophagales</taxon>
        <taxon>Chitinophagaceae</taxon>
        <taxon>Sediminibacterium</taxon>
    </lineage>
</organism>